<evidence type="ECO:0000313" key="2">
    <source>
        <dbReference type="EMBL" id="GGJ28307.1"/>
    </source>
</evidence>
<accession>A0A917KUF7</accession>
<evidence type="ECO:0000256" key="1">
    <source>
        <dbReference type="SAM" id="SignalP"/>
    </source>
</evidence>
<protein>
    <recommendedName>
        <fullName evidence="4">Lipoprotein</fullName>
    </recommendedName>
</protein>
<dbReference type="EMBL" id="BMKW01000010">
    <property type="protein sequence ID" value="GGJ28307.1"/>
    <property type="molecule type" value="Genomic_DNA"/>
</dbReference>
<keyword evidence="3" id="KW-1185">Reference proteome</keyword>
<organism evidence="2 3">
    <name type="scientific">Neoroseomonas lacus</name>
    <dbReference type="NCBI Taxonomy" id="287609"/>
    <lineage>
        <taxon>Bacteria</taxon>
        <taxon>Pseudomonadati</taxon>
        <taxon>Pseudomonadota</taxon>
        <taxon>Alphaproteobacteria</taxon>
        <taxon>Acetobacterales</taxon>
        <taxon>Acetobacteraceae</taxon>
        <taxon>Neoroseomonas</taxon>
    </lineage>
</organism>
<proteinExistence type="predicted"/>
<sequence>MFALVLAAASFAGCASAPRASQPQPTAAPTIQVAPLTAAPASYGDWRNQRIASLAVMSRNDPRLAPGIREVAERAVRERRDLPRTSVEQRRLVQAEITTVELDVERYAGRGRAWTNSAAGPTQPPRPVQTYQSGCTPTNPCVGPRGGLYYITASGNRVYLSRRR</sequence>
<feature type="chain" id="PRO_5037219586" description="Lipoprotein" evidence="1">
    <location>
        <begin position="18"/>
        <end position="164"/>
    </location>
</feature>
<dbReference type="Proteomes" id="UP000661507">
    <property type="component" value="Unassembled WGS sequence"/>
</dbReference>
<feature type="signal peptide" evidence="1">
    <location>
        <begin position="1"/>
        <end position="17"/>
    </location>
</feature>
<reference evidence="2" key="2">
    <citation type="submission" date="2020-09" db="EMBL/GenBank/DDBJ databases">
        <authorList>
            <person name="Sun Q."/>
            <person name="Zhou Y."/>
        </authorList>
    </citation>
    <scope>NUCLEOTIDE SEQUENCE</scope>
    <source>
        <strain evidence="2">CGMCC 1.3617</strain>
    </source>
</reference>
<dbReference type="AlphaFoldDB" id="A0A917KUF7"/>
<comment type="caution">
    <text evidence="2">The sequence shown here is derived from an EMBL/GenBank/DDBJ whole genome shotgun (WGS) entry which is preliminary data.</text>
</comment>
<name>A0A917KUF7_9PROT</name>
<evidence type="ECO:0008006" key="4">
    <source>
        <dbReference type="Google" id="ProtNLM"/>
    </source>
</evidence>
<evidence type="ECO:0000313" key="3">
    <source>
        <dbReference type="Proteomes" id="UP000661507"/>
    </source>
</evidence>
<reference evidence="2" key="1">
    <citation type="journal article" date="2014" name="Int. J. Syst. Evol. Microbiol.">
        <title>Complete genome sequence of Corynebacterium casei LMG S-19264T (=DSM 44701T), isolated from a smear-ripened cheese.</title>
        <authorList>
            <consortium name="US DOE Joint Genome Institute (JGI-PGF)"/>
            <person name="Walter F."/>
            <person name="Albersmeier A."/>
            <person name="Kalinowski J."/>
            <person name="Ruckert C."/>
        </authorList>
    </citation>
    <scope>NUCLEOTIDE SEQUENCE</scope>
    <source>
        <strain evidence="2">CGMCC 1.3617</strain>
    </source>
</reference>
<keyword evidence="1" id="KW-0732">Signal</keyword>
<gene>
    <name evidence="2" type="ORF">GCM10011320_39550</name>
</gene>